<organism evidence="1 2">
    <name type="scientific">Frigoriglobus tundricola</name>
    <dbReference type="NCBI Taxonomy" id="2774151"/>
    <lineage>
        <taxon>Bacteria</taxon>
        <taxon>Pseudomonadati</taxon>
        <taxon>Planctomycetota</taxon>
        <taxon>Planctomycetia</taxon>
        <taxon>Gemmatales</taxon>
        <taxon>Gemmataceae</taxon>
        <taxon>Frigoriglobus</taxon>
    </lineage>
</organism>
<reference evidence="2" key="1">
    <citation type="submission" date="2020-05" db="EMBL/GenBank/DDBJ databases">
        <title>Frigoriglobus tundricola gen. nov., sp. nov., a psychrotolerant cellulolytic planctomycete of the family Gemmataceae with two divergent copies of 16S rRNA gene.</title>
        <authorList>
            <person name="Kulichevskaya I.S."/>
            <person name="Ivanova A.A."/>
            <person name="Naumoff D.G."/>
            <person name="Beletsky A.V."/>
            <person name="Rijpstra W.I.C."/>
            <person name="Sinninghe Damste J.S."/>
            <person name="Mardanov A.V."/>
            <person name="Ravin N.V."/>
            <person name="Dedysh S.N."/>
        </authorList>
    </citation>
    <scope>NUCLEOTIDE SEQUENCE [LARGE SCALE GENOMIC DNA]</scope>
    <source>
        <strain evidence="2">PL17</strain>
    </source>
</reference>
<evidence type="ECO:0000313" key="2">
    <source>
        <dbReference type="Proteomes" id="UP000503447"/>
    </source>
</evidence>
<proteinExistence type="predicted"/>
<gene>
    <name evidence="1" type="ORF">FTUN_5027</name>
</gene>
<keyword evidence="2" id="KW-1185">Reference proteome</keyword>
<sequence>MPVIVTFDVERPTSLELNRIRGVFERLGWEHLGNTAYRYPKLHEHEAVEDWFNHVVPALMLLRAFARHAEASGRNLTKFSLDVQSSTGFNPVTGVGTLPLSGDTVPLSRPSSSGEKFGQQRLIDWIDGVTWPY</sequence>
<dbReference type="EMBL" id="CP053452">
    <property type="protein sequence ID" value="QJW97453.1"/>
    <property type="molecule type" value="Genomic_DNA"/>
</dbReference>
<accession>A0A6M5YW66</accession>
<evidence type="ECO:0000313" key="1">
    <source>
        <dbReference type="EMBL" id="QJW97453.1"/>
    </source>
</evidence>
<name>A0A6M5YW66_9BACT</name>
<dbReference type="Proteomes" id="UP000503447">
    <property type="component" value="Chromosome"/>
</dbReference>
<protein>
    <submittedName>
        <fullName evidence="1">Uncharacterized protein</fullName>
    </submittedName>
</protein>
<dbReference type="KEGG" id="ftj:FTUN_5027"/>
<dbReference type="RefSeq" id="WP_171472815.1">
    <property type="nucleotide sequence ID" value="NZ_CP053452.2"/>
</dbReference>
<dbReference type="AlphaFoldDB" id="A0A6M5YW66"/>